<protein>
    <recommendedName>
        <fullName evidence="2">FAS1 domain-containing protein</fullName>
    </recommendedName>
</protein>
<dbReference type="EMBL" id="JABKKF010000001">
    <property type="protein sequence ID" value="NPD90961.1"/>
    <property type="molecule type" value="Genomic_DNA"/>
</dbReference>
<dbReference type="RefSeq" id="WP_172272525.1">
    <property type="nucleotide sequence ID" value="NZ_CASGMU010000001.1"/>
</dbReference>
<sequence length="783" mass="88158">MKRNRHLGKAIGLLLLSSLMLPSCSDLDEYFETPDWISGSIYQELRNDGNYGMFLRGVDLAGYQPMVNGKSILTVMAPTDNAMGQYIRETYGVETIDEVPADELRKLIGFHILYYSFDKDKFINFRPLEGDGASEEDKNRGAGLYYKFRTRSQDPLSYKNMQTKDTAIYHFERMLPVFSYRMFATKGIDAKTNYEYFYPNTEWKDNSGFNVANAGVTEYADIANNGYIYKVDKVLKPVETIYKELKSAGKYTKFITEYDKYGTYTADEELTREYGNGTTIYQRDFTSLPNIDCEWPVKDYQNMATLSLAAYSVFAPTDKAWDDFFNDYWGYGGYESLEEVDSVAIRDILFNSFCSSSIVFPDEIKKGTVLNASNEVVSFDPATAGERVVCTNGVLYGCDVLTPPAKYISVTGPAYQYKKYGNFAIMVNNSGMANTLASNAVRYMMLYADNDQIEQYRGIRREGNNLIDVNTQAIVGSGVTTPYVYAHVATPVDGNTELPATGTKVYPALSPDLKIYWFVKDGKITNSIKHAERLRFAANTTEESTIWANFEKLKYRGDENGWTNGNAYSYDRNFLPGNYDNVVAPNDSRFVRLMWTQRLDATTEFFGFVNLLNKAGLIDTRAYSLTFTVDNCLMFIPETTVLEQAIKDGRIPGINGAAATVGAEDFFDNCEVTDAAALQYYLKLYFCPISTAVVTNYPFIGWGENTEELGGVITCQTDEIDNNGVTELVETKINIYDEGTKLSVGVADRQTGAVTRRVDVTQAYDYFPMTFADGCVHFLADVF</sequence>
<dbReference type="SUPFAM" id="SSF82153">
    <property type="entry name" value="FAS1 domain"/>
    <property type="match status" value="1"/>
</dbReference>
<gene>
    <name evidence="3" type="ORF">HPS56_01050</name>
</gene>
<dbReference type="Proteomes" id="UP000714420">
    <property type="component" value="Unassembled WGS sequence"/>
</dbReference>
<dbReference type="InterPro" id="IPR000782">
    <property type="entry name" value="FAS1_domain"/>
</dbReference>
<reference evidence="3 4" key="1">
    <citation type="submission" date="2020-05" db="EMBL/GenBank/DDBJ databases">
        <title>Distinct polysaccharide utilization as determinants for interspecies competition between intestinal Prevotella spp.</title>
        <authorList>
            <person name="Galvez E.J.C."/>
            <person name="Iljazovic A."/>
            <person name="Strowig T."/>
        </authorList>
    </citation>
    <scope>NUCLEOTIDE SEQUENCE [LARGE SCALE GENOMIC DNA]</scope>
    <source>
        <strain evidence="3 4">PMUR</strain>
    </source>
</reference>
<proteinExistence type="predicted"/>
<feature type="signal peptide" evidence="1">
    <location>
        <begin position="1"/>
        <end position="25"/>
    </location>
</feature>
<keyword evidence="4" id="KW-1185">Reference proteome</keyword>
<dbReference type="Gene3D" id="2.30.180.10">
    <property type="entry name" value="FAS1 domain"/>
    <property type="match status" value="1"/>
</dbReference>
<dbReference type="PANTHER" id="PTHR10900">
    <property type="entry name" value="PERIOSTIN-RELATED"/>
    <property type="match status" value="1"/>
</dbReference>
<dbReference type="InterPro" id="IPR050904">
    <property type="entry name" value="Adhesion/Biosynth-related"/>
</dbReference>
<keyword evidence="1" id="KW-0732">Signal</keyword>
<feature type="domain" description="FAS1" evidence="2">
    <location>
        <begin position="38"/>
        <end position="235"/>
    </location>
</feature>
<evidence type="ECO:0000313" key="3">
    <source>
        <dbReference type="EMBL" id="NPD90961.1"/>
    </source>
</evidence>
<comment type="caution">
    <text evidence="3">The sequence shown here is derived from an EMBL/GenBank/DDBJ whole genome shotgun (WGS) entry which is preliminary data.</text>
</comment>
<evidence type="ECO:0000256" key="1">
    <source>
        <dbReference type="SAM" id="SignalP"/>
    </source>
</evidence>
<dbReference type="InterPro" id="IPR036378">
    <property type="entry name" value="FAS1_dom_sf"/>
</dbReference>
<name>A0ABX2AIR9_9BACT</name>
<accession>A0ABX2AIR9</accession>
<feature type="chain" id="PRO_5045500567" description="FAS1 domain-containing protein" evidence="1">
    <location>
        <begin position="26"/>
        <end position="783"/>
    </location>
</feature>
<evidence type="ECO:0000259" key="2">
    <source>
        <dbReference type="PROSITE" id="PS50213"/>
    </source>
</evidence>
<dbReference type="PROSITE" id="PS50213">
    <property type="entry name" value="FAS1"/>
    <property type="match status" value="1"/>
</dbReference>
<evidence type="ECO:0000313" key="4">
    <source>
        <dbReference type="Proteomes" id="UP000714420"/>
    </source>
</evidence>
<organism evidence="3 4">
    <name type="scientific">Xylanibacter muris</name>
    <dbReference type="NCBI Taxonomy" id="2736290"/>
    <lineage>
        <taxon>Bacteria</taxon>
        <taxon>Pseudomonadati</taxon>
        <taxon>Bacteroidota</taxon>
        <taxon>Bacteroidia</taxon>
        <taxon>Bacteroidales</taxon>
        <taxon>Prevotellaceae</taxon>
        <taxon>Xylanibacter</taxon>
    </lineage>
</organism>
<dbReference type="PANTHER" id="PTHR10900:SF77">
    <property type="entry name" value="FI19380P1"/>
    <property type="match status" value="1"/>
</dbReference>